<reference evidence="8" key="1">
    <citation type="submission" date="2016-03" db="EMBL/GenBank/DDBJ databases">
        <title>Draft genome sequence of Rosellinia necatrix.</title>
        <authorList>
            <person name="Kanematsu S."/>
        </authorList>
    </citation>
    <scope>NUCLEOTIDE SEQUENCE [LARGE SCALE GENOMIC DNA]</scope>
    <source>
        <strain evidence="8">W97</strain>
    </source>
</reference>
<feature type="domain" description="Xylanolytic transcriptional activator regulatory" evidence="7">
    <location>
        <begin position="12"/>
        <end position="123"/>
    </location>
</feature>
<dbReference type="InterPro" id="IPR007219">
    <property type="entry name" value="XnlR_reg_dom"/>
</dbReference>
<accession>A0A1S8AAV7</accession>
<dbReference type="GO" id="GO:0006351">
    <property type="term" value="P:DNA-templated transcription"/>
    <property type="evidence" value="ECO:0007669"/>
    <property type="project" value="InterPro"/>
</dbReference>
<evidence type="ECO:0000256" key="5">
    <source>
        <dbReference type="ARBA" id="ARBA00023242"/>
    </source>
</evidence>
<keyword evidence="1" id="KW-0479">Metal-binding</keyword>
<dbReference type="PANTHER" id="PTHR47660">
    <property type="entry name" value="TRANSCRIPTION FACTOR WITH C2H2 AND ZN(2)-CYS(6) DNA BINDING DOMAIN (EUROFUNG)-RELATED-RELATED"/>
    <property type="match status" value="1"/>
</dbReference>
<dbReference type="STRING" id="77044.A0A1S8AAV7"/>
<keyword evidence="4" id="KW-0804">Transcription</keyword>
<dbReference type="Proteomes" id="UP000054516">
    <property type="component" value="Unassembled WGS sequence"/>
</dbReference>
<keyword evidence="9" id="KW-1185">Reference proteome</keyword>
<dbReference type="EMBL" id="DF977524">
    <property type="protein sequence ID" value="GAW27179.1"/>
    <property type="molecule type" value="Genomic_DNA"/>
</dbReference>
<keyword evidence="2" id="KW-0862">Zinc</keyword>
<evidence type="ECO:0000256" key="2">
    <source>
        <dbReference type="ARBA" id="ARBA00022833"/>
    </source>
</evidence>
<dbReference type="GO" id="GO:0003677">
    <property type="term" value="F:DNA binding"/>
    <property type="evidence" value="ECO:0007669"/>
    <property type="project" value="InterPro"/>
</dbReference>
<evidence type="ECO:0000256" key="1">
    <source>
        <dbReference type="ARBA" id="ARBA00022723"/>
    </source>
</evidence>
<keyword evidence="5" id="KW-0539">Nucleus</keyword>
<name>A0A1S8AAV7_ROSNE</name>
<evidence type="ECO:0000256" key="6">
    <source>
        <dbReference type="SAM" id="MobiDB-lite"/>
    </source>
</evidence>
<protein>
    <submittedName>
        <fullName evidence="8">Putative C2H2 transcription factor</fullName>
    </submittedName>
</protein>
<evidence type="ECO:0000313" key="9">
    <source>
        <dbReference type="Proteomes" id="UP000054516"/>
    </source>
</evidence>
<dbReference type="PANTHER" id="PTHR47660:SF2">
    <property type="entry name" value="TRANSCRIPTION FACTOR WITH C2H2 AND ZN(2)-CYS(6) DNA BINDING DOMAIN (EUROFUNG)"/>
    <property type="match status" value="1"/>
</dbReference>
<dbReference type="GO" id="GO:0008270">
    <property type="term" value="F:zinc ion binding"/>
    <property type="evidence" value="ECO:0007669"/>
    <property type="project" value="InterPro"/>
</dbReference>
<evidence type="ECO:0000256" key="4">
    <source>
        <dbReference type="ARBA" id="ARBA00023163"/>
    </source>
</evidence>
<evidence type="ECO:0000256" key="3">
    <source>
        <dbReference type="ARBA" id="ARBA00023015"/>
    </source>
</evidence>
<gene>
    <name evidence="8" type="ORF">SAMD00023353_7900360</name>
</gene>
<dbReference type="Pfam" id="PF04082">
    <property type="entry name" value="Fungal_trans"/>
    <property type="match status" value="1"/>
</dbReference>
<organism evidence="8">
    <name type="scientific">Rosellinia necatrix</name>
    <name type="common">White root-rot fungus</name>
    <dbReference type="NCBI Taxonomy" id="77044"/>
    <lineage>
        <taxon>Eukaryota</taxon>
        <taxon>Fungi</taxon>
        <taxon>Dikarya</taxon>
        <taxon>Ascomycota</taxon>
        <taxon>Pezizomycotina</taxon>
        <taxon>Sordariomycetes</taxon>
        <taxon>Xylariomycetidae</taxon>
        <taxon>Xylariales</taxon>
        <taxon>Xylariaceae</taxon>
        <taxon>Rosellinia</taxon>
    </lineage>
</organism>
<evidence type="ECO:0000313" key="8">
    <source>
        <dbReference type="EMBL" id="GAW27179.1"/>
    </source>
</evidence>
<proteinExistence type="predicted"/>
<dbReference type="AlphaFoldDB" id="A0A1S8AAV7"/>
<feature type="compositionally biased region" description="Acidic residues" evidence="6">
    <location>
        <begin position="318"/>
        <end position="328"/>
    </location>
</feature>
<dbReference type="OrthoDB" id="10018191at2759"/>
<evidence type="ECO:0000259" key="7">
    <source>
        <dbReference type="Pfam" id="PF04082"/>
    </source>
</evidence>
<sequence length="403" mass="43631">MLSGQPDNVCMTESFHGTVIAWARQGGFFKIKSAPLPTTGDEPSTSKEDVWRRWIDAEESVRLVLALYVHDSEFATTFHHEPLLRHTLKNLPACNSDELFFAPTASDWYGLVEKDRAASSSSSSPETAAHIRAVNALGVPPAPASAMATRKAQMFAYASLAGIVASIQETRSSLLLDDAARRRFRAQLLSWHGEYCRHVQGAPRRSHINLLIFWHAGFMALHADADLLERSIGRDGRQAAQAARADVGGWAASPAARRGVLHALVMLKHLEMLPIGLEPAIHVPKAAFYSAMVVYSYIKFKPSSADDPGGAPPRGEGEVEEDEDEEMDVPELRVPGSANALSLGGGGGGDGGDNKAASTAIFPPVEPSILCNAIDLLRRIGHWEISRKFASILQILLDDVTKA</sequence>
<keyword evidence="3" id="KW-0805">Transcription regulation</keyword>
<feature type="region of interest" description="Disordered" evidence="6">
    <location>
        <begin position="304"/>
        <end position="328"/>
    </location>
</feature>
<dbReference type="OMA" id="ECACGRD"/>